<keyword evidence="7" id="KW-0645">Protease</keyword>
<dbReference type="Pfam" id="PF01321">
    <property type="entry name" value="Creatinase_N"/>
    <property type="match status" value="1"/>
</dbReference>
<dbReference type="InterPro" id="IPR032416">
    <property type="entry name" value="Peptidase_M24_C"/>
</dbReference>
<feature type="domain" description="Peptidase M24 C-terminal" evidence="6">
    <location>
        <begin position="535"/>
        <end position="595"/>
    </location>
</feature>
<keyword evidence="2" id="KW-0479">Metal-binding</keyword>
<evidence type="ECO:0000256" key="3">
    <source>
        <dbReference type="ARBA" id="ARBA00022801"/>
    </source>
</evidence>
<dbReference type="InterPro" id="IPR000994">
    <property type="entry name" value="Pept_M24"/>
</dbReference>
<reference evidence="7" key="1">
    <citation type="submission" date="2021-11" db="EMBL/GenBank/DDBJ databases">
        <title>Draft genome sequence of Alcaligenes endophyticus type strain CCUG 75668T.</title>
        <authorList>
            <person name="Salva-Serra F."/>
            <person name="Duran R.E."/>
            <person name="Seeger M."/>
            <person name="Moore E.R.B."/>
            <person name="Jaen-Luchoro D."/>
        </authorList>
    </citation>
    <scope>NUCLEOTIDE SEQUENCE</scope>
    <source>
        <strain evidence="7">CCUG 75668</strain>
    </source>
</reference>
<dbReference type="SUPFAM" id="SSF55920">
    <property type="entry name" value="Creatinase/aminopeptidase"/>
    <property type="match status" value="1"/>
</dbReference>
<name>A0ABT8EHT8_9BURK</name>
<dbReference type="EMBL" id="JAJHNU010000001">
    <property type="protein sequence ID" value="MDN4120852.1"/>
    <property type="molecule type" value="Genomic_DNA"/>
</dbReference>
<evidence type="ECO:0000313" key="8">
    <source>
        <dbReference type="Proteomes" id="UP001168613"/>
    </source>
</evidence>
<dbReference type="PANTHER" id="PTHR43763">
    <property type="entry name" value="XAA-PRO AMINOPEPTIDASE 1"/>
    <property type="match status" value="1"/>
</dbReference>
<dbReference type="CDD" id="cd01085">
    <property type="entry name" value="APP"/>
    <property type="match status" value="1"/>
</dbReference>
<evidence type="ECO:0000259" key="4">
    <source>
        <dbReference type="Pfam" id="PF00557"/>
    </source>
</evidence>
<protein>
    <submittedName>
        <fullName evidence="7">Aminopeptidase P family protein</fullName>
    </submittedName>
</protein>
<dbReference type="PANTHER" id="PTHR43763:SF6">
    <property type="entry name" value="XAA-PRO AMINOPEPTIDASE 1"/>
    <property type="match status" value="1"/>
</dbReference>
<dbReference type="Proteomes" id="UP001168613">
    <property type="component" value="Unassembled WGS sequence"/>
</dbReference>
<dbReference type="InterPro" id="IPR029149">
    <property type="entry name" value="Creatin/AminoP/Spt16_N"/>
</dbReference>
<dbReference type="GO" id="GO:0004177">
    <property type="term" value="F:aminopeptidase activity"/>
    <property type="evidence" value="ECO:0007669"/>
    <property type="project" value="UniProtKB-KW"/>
</dbReference>
<feature type="domain" description="Peptidase M24" evidence="4">
    <location>
        <begin position="310"/>
        <end position="524"/>
    </location>
</feature>
<keyword evidence="7" id="KW-0031">Aminopeptidase</keyword>
<evidence type="ECO:0000256" key="1">
    <source>
        <dbReference type="ARBA" id="ARBA00008766"/>
    </source>
</evidence>
<dbReference type="InterPro" id="IPR050422">
    <property type="entry name" value="X-Pro_aminopeptidase_P"/>
</dbReference>
<keyword evidence="8" id="KW-1185">Reference proteome</keyword>
<gene>
    <name evidence="7" type="ORF">LMS43_06100</name>
</gene>
<evidence type="ECO:0000313" key="7">
    <source>
        <dbReference type="EMBL" id="MDN4120852.1"/>
    </source>
</evidence>
<dbReference type="SUPFAM" id="SSF53092">
    <property type="entry name" value="Creatinase/prolidase N-terminal domain"/>
    <property type="match status" value="1"/>
</dbReference>
<dbReference type="InterPro" id="IPR000587">
    <property type="entry name" value="Creatinase_N"/>
</dbReference>
<sequence length="595" mass="66053">MSATLIERRIAALREQMQFQSIAASVWLSADPHLSEYLPERWQLRAWLSGFTGSAGSLIVTLDAAAVWTDSRYWEQAQAQLSGTGIVLMCAGKQGVPEPADWLRRQLPVGGRVALDGRMVAMQAWEQWQEGEPELEWVVDSDLISPIWADRPADPQQAVYEHVAPYACRTRAENLQSLREQMQRHTADWHLVSALDDIAFLLNLRGSDVSYNPVFLSFLLVSQQHAYLFIDLDKVSSQIKARLLADGIELYAYTDLSAFLQALPAGLSMLLDPARTTVHVARQLQHLKLVEQLNPSQLMKACKTPAELQQVRAVMEQDGAALCEFFAWLDNHLGQGEISELTVDEYLTAARARRPGFVSPSFGTIAAYQANGAMPHYQATVDAHSRLEGNGLLLIDSGGQYLGGTTDITRMIAVGHLSEQEKSDCTVVLQGMIAMSLATFPSGVSGAHLDVLARQPLWRLGLDYGHGTGHGVGYFMNVHEGPQSLSWRARVTPNAVLRVGMITSNEPGLYRPGKWGIRIENLLACVPGPQTEFGEFLQFETLTLCPIDTRCIDASLLALHEREWLNQYHAQVRQRLQPLLDGKALDWLIERTAPI</sequence>
<comment type="caution">
    <text evidence="7">The sequence shown here is derived from an EMBL/GenBank/DDBJ whole genome shotgun (WGS) entry which is preliminary data.</text>
</comment>
<dbReference type="Pfam" id="PF16188">
    <property type="entry name" value="Peptidase_M24_C"/>
    <property type="match status" value="1"/>
</dbReference>
<dbReference type="Gene3D" id="3.40.350.10">
    <property type="entry name" value="Creatinase/prolidase N-terminal domain"/>
    <property type="match status" value="2"/>
</dbReference>
<dbReference type="InterPro" id="IPR033740">
    <property type="entry name" value="Pept_M24B"/>
</dbReference>
<keyword evidence="3" id="KW-0378">Hydrolase</keyword>
<accession>A0ABT8EHT8</accession>
<dbReference type="InterPro" id="IPR036005">
    <property type="entry name" value="Creatinase/aminopeptidase-like"/>
</dbReference>
<organism evidence="7 8">
    <name type="scientific">Alcaligenes endophyticus</name>
    <dbReference type="NCBI Taxonomy" id="1929088"/>
    <lineage>
        <taxon>Bacteria</taxon>
        <taxon>Pseudomonadati</taxon>
        <taxon>Pseudomonadota</taxon>
        <taxon>Betaproteobacteria</taxon>
        <taxon>Burkholderiales</taxon>
        <taxon>Alcaligenaceae</taxon>
        <taxon>Alcaligenes</taxon>
    </lineage>
</organism>
<comment type="similarity">
    <text evidence="1">Belongs to the peptidase M24B family.</text>
</comment>
<dbReference type="Pfam" id="PF00557">
    <property type="entry name" value="Peptidase_M24"/>
    <property type="match status" value="1"/>
</dbReference>
<evidence type="ECO:0000259" key="5">
    <source>
        <dbReference type="Pfam" id="PF01321"/>
    </source>
</evidence>
<dbReference type="Gene3D" id="3.90.230.10">
    <property type="entry name" value="Creatinase/methionine aminopeptidase superfamily"/>
    <property type="match status" value="1"/>
</dbReference>
<dbReference type="RefSeq" id="WP_266124559.1">
    <property type="nucleotide sequence ID" value="NZ_JAJHNU010000001.1"/>
</dbReference>
<evidence type="ECO:0000256" key="2">
    <source>
        <dbReference type="ARBA" id="ARBA00022723"/>
    </source>
</evidence>
<feature type="domain" description="Creatinase N-terminal" evidence="5">
    <location>
        <begin position="9"/>
        <end position="138"/>
    </location>
</feature>
<evidence type="ECO:0000259" key="6">
    <source>
        <dbReference type="Pfam" id="PF16188"/>
    </source>
</evidence>
<dbReference type="Pfam" id="PF16189">
    <property type="entry name" value="Creatinase_N_2"/>
    <property type="match status" value="1"/>
</dbReference>
<proteinExistence type="inferred from homology"/>